<keyword evidence="3" id="KW-1185">Reference proteome</keyword>
<organism evidence="2 3">
    <name type="scientific">Helianthus annuus</name>
    <name type="common">Common sunflower</name>
    <dbReference type="NCBI Taxonomy" id="4232"/>
    <lineage>
        <taxon>Eukaryota</taxon>
        <taxon>Viridiplantae</taxon>
        <taxon>Streptophyta</taxon>
        <taxon>Embryophyta</taxon>
        <taxon>Tracheophyta</taxon>
        <taxon>Spermatophyta</taxon>
        <taxon>Magnoliopsida</taxon>
        <taxon>eudicotyledons</taxon>
        <taxon>Gunneridae</taxon>
        <taxon>Pentapetalae</taxon>
        <taxon>asterids</taxon>
        <taxon>campanulids</taxon>
        <taxon>Asterales</taxon>
        <taxon>Asteraceae</taxon>
        <taxon>Asteroideae</taxon>
        <taxon>Heliantheae alliance</taxon>
        <taxon>Heliantheae</taxon>
        <taxon>Helianthus</taxon>
    </lineage>
</organism>
<proteinExistence type="predicted"/>
<gene>
    <name evidence="2" type="ORF">HannXRQ_Chr17g0548291</name>
</gene>
<evidence type="ECO:0000256" key="1">
    <source>
        <dbReference type="SAM" id="MobiDB-lite"/>
    </source>
</evidence>
<feature type="region of interest" description="Disordered" evidence="1">
    <location>
        <begin position="408"/>
        <end position="432"/>
    </location>
</feature>
<dbReference type="Pfam" id="PF04827">
    <property type="entry name" value="Plant_tran"/>
    <property type="match status" value="1"/>
</dbReference>
<dbReference type="EMBL" id="CM007906">
    <property type="protein sequence ID" value="OTF86209.1"/>
    <property type="molecule type" value="Genomic_DNA"/>
</dbReference>
<feature type="compositionally biased region" description="Acidic residues" evidence="1">
    <location>
        <begin position="414"/>
        <end position="429"/>
    </location>
</feature>
<accession>A0A251RTL6</accession>
<dbReference type="STRING" id="4232.A0A251RTL6"/>
<evidence type="ECO:0000313" key="2">
    <source>
        <dbReference type="EMBL" id="OTF86209.1"/>
    </source>
</evidence>
<sequence length="472" mass="54156">MESDGVSNVSDTASDDSGNQSDCASNQPDHGIAETSLMHLSSDSAFMCLAMMQLQLLFDDEFDEMCLDFMKLLSQDEKDEEGSSSSRQERKRKFIDMGRKDGDIRLWNDYFGPDPNFDGDSFRQRFRMSRQLFNRIFEGISNHSAYFKQRYDGLDKKGVSPLQKCICAIRQLASGTLGDQIDEYIRIGERTANDCLQNFCRSVIEVFSEQYLRKPNPSDIKRLLERHLTKHGFPGMLGSIGCMHCTWKNYTGHTQGEHGYPTIMLEVVASQDLWIWHSYFGIKGCDNDTNVLNQSIVFNYVLHGSVPLYHFTANGKEYTRAYYLADNVYPECATLVKSFTHPQDPKSIKFAQKHESARKDVDRAFEVLQARWAIVRGSAKVWSVKVISDIMLACIIIHNMIVEDEGPSIIDWSSGDDDGDEDDEEDEDPPNYVRGATIEFEHYLKRFDDLRDKSIYHQLQHDLVEHVWNLEG</sequence>
<dbReference type="InterPro" id="IPR006912">
    <property type="entry name" value="Harbinger_derived_prot"/>
</dbReference>
<feature type="compositionally biased region" description="Polar residues" evidence="1">
    <location>
        <begin position="1"/>
        <end position="28"/>
    </location>
</feature>
<dbReference type="InParanoid" id="A0A251RTL6"/>
<reference evidence="3" key="1">
    <citation type="journal article" date="2017" name="Nature">
        <title>The sunflower genome provides insights into oil metabolism, flowering and Asterid evolution.</title>
        <authorList>
            <person name="Badouin H."/>
            <person name="Gouzy J."/>
            <person name="Grassa C.J."/>
            <person name="Murat F."/>
            <person name="Staton S.E."/>
            <person name="Cottret L."/>
            <person name="Lelandais-Briere C."/>
            <person name="Owens G.L."/>
            <person name="Carrere S."/>
            <person name="Mayjonade B."/>
            <person name="Legrand L."/>
            <person name="Gill N."/>
            <person name="Kane N.C."/>
            <person name="Bowers J.E."/>
            <person name="Hubner S."/>
            <person name="Bellec A."/>
            <person name="Berard A."/>
            <person name="Berges H."/>
            <person name="Blanchet N."/>
            <person name="Boniface M.C."/>
            <person name="Brunel D."/>
            <person name="Catrice O."/>
            <person name="Chaidir N."/>
            <person name="Claudel C."/>
            <person name="Donnadieu C."/>
            <person name="Faraut T."/>
            <person name="Fievet G."/>
            <person name="Helmstetter N."/>
            <person name="King M."/>
            <person name="Knapp S.J."/>
            <person name="Lai Z."/>
            <person name="Le Paslier M.C."/>
            <person name="Lippi Y."/>
            <person name="Lorenzon L."/>
            <person name="Mandel J.R."/>
            <person name="Marage G."/>
            <person name="Marchand G."/>
            <person name="Marquand E."/>
            <person name="Bret-Mestries E."/>
            <person name="Morien E."/>
            <person name="Nambeesan S."/>
            <person name="Nguyen T."/>
            <person name="Pegot-Espagnet P."/>
            <person name="Pouilly N."/>
            <person name="Raftis F."/>
            <person name="Sallet E."/>
            <person name="Schiex T."/>
            <person name="Thomas J."/>
            <person name="Vandecasteele C."/>
            <person name="Vares D."/>
            <person name="Vear F."/>
            <person name="Vautrin S."/>
            <person name="Crespi M."/>
            <person name="Mangin B."/>
            <person name="Burke J.M."/>
            <person name="Salse J."/>
            <person name="Munos S."/>
            <person name="Vincourt P."/>
            <person name="Rieseberg L.H."/>
            <person name="Langlade N.B."/>
        </authorList>
    </citation>
    <scope>NUCLEOTIDE SEQUENCE [LARGE SCALE GENOMIC DNA]</scope>
    <source>
        <strain evidence="3">cv. SF193</strain>
    </source>
</reference>
<dbReference type="OrthoDB" id="124998at2759"/>
<dbReference type="PANTHER" id="PTHR47150">
    <property type="entry name" value="OS12G0169200 PROTEIN"/>
    <property type="match status" value="1"/>
</dbReference>
<dbReference type="PANTHER" id="PTHR47150:SF7">
    <property type="entry name" value="NUCLEASE"/>
    <property type="match status" value="1"/>
</dbReference>
<feature type="region of interest" description="Disordered" evidence="1">
    <location>
        <begin position="1"/>
        <end position="30"/>
    </location>
</feature>
<dbReference type="OMA" id="YFANNCT"/>
<dbReference type="Proteomes" id="UP000215914">
    <property type="component" value="Chromosome 17"/>
</dbReference>
<name>A0A251RTL6_HELAN</name>
<protein>
    <submittedName>
        <fullName evidence="2">Putative harbinger transposase-derived protein</fullName>
    </submittedName>
</protein>
<dbReference type="AlphaFoldDB" id="A0A251RTL6"/>
<evidence type="ECO:0000313" key="3">
    <source>
        <dbReference type="Proteomes" id="UP000215914"/>
    </source>
</evidence>